<keyword evidence="3" id="KW-0808">Transferase</keyword>
<evidence type="ECO:0000313" key="10">
    <source>
        <dbReference type="Proteomes" id="UP000575898"/>
    </source>
</evidence>
<comment type="similarity">
    <text evidence="2">Belongs to the YkuD family.</text>
</comment>
<dbReference type="PANTHER" id="PTHR36699:SF1">
    <property type="entry name" value="L,D-TRANSPEPTIDASE YAFK-RELATED"/>
    <property type="match status" value="1"/>
</dbReference>
<name>A0A840MTB7_9PROT</name>
<dbReference type="InterPro" id="IPR032710">
    <property type="entry name" value="NTF2-like_dom_sf"/>
</dbReference>
<reference evidence="9 10" key="1">
    <citation type="submission" date="2020-08" db="EMBL/GenBank/DDBJ databases">
        <title>Genomic Encyclopedia of Type Strains, Phase IV (KMG-IV): sequencing the most valuable type-strain genomes for metagenomic binning, comparative biology and taxonomic classification.</title>
        <authorList>
            <person name="Goeker M."/>
        </authorList>
    </citation>
    <scope>NUCLEOTIDE SEQUENCE [LARGE SCALE GENOMIC DNA]</scope>
    <source>
        <strain evidence="9 10">DSM 27165</strain>
    </source>
</reference>
<sequence>MKSRDRRPSFKVATRLIVVMVGLLYVVPPTANSMSSGIVRLPKAIKQDWLAALPGKPEALLVATLQRIQDGHLQDALRIIDRLLSIEPNYKLAHLIKGDLLLARSRPLDTMGDAQGASAEAVNDLRHEALVRLSRYQAPPPADAIPADLLQLAPDQPHAVVVDTTRSRLFVYKNDHGVPRYVADYYITIGKKGFEKAKEGDQRTPIGVYQVTSRLERAKLDQLYGKQAELYGIGAWPLNYPNEWDRRQKRGGSGIWLHGTPYDTYSRAPLASNGCVVLTNQDMGEVGQWLQIGGTPVVISNGVKWVSRQEWQAQRALLGKQLERWRQDWESLDTQRYLTHYSAGFAADGVDLAKWSKQKQQIHESKTWAKIQLSNVSILRYPAAMPMALITFDQYYQSNNLAHQMKKRQFWAFEDGRWQIVYEGTG</sequence>
<proteinExistence type="inferred from homology"/>
<organism evidence="9 10">
    <name type="scientific">Chitinivorax tropicus</name>
    <dbReference type="NCBI Taxonomy" id="714531"/>
    <lineage>
        <taxon>Bacteria</taxon>
        <taxon>Pseudomonadati</taxon>
        <taxon>Pseudomonadota</taxon>
        <taxon>Betaproteobacteria</taxon>
        <taxon>Chitinivorax</taxon>
    </lineage>
</organism>
<accession>A0A840MTB7</accession>
<evidence type="ECO:0000256" key="3">
    <source>
        <dbReference type="ARBA" id="ARBA00022679"/>
    </source>
</evidence>
<feature type="active site" description="Nucleophile" evidence="7">
    <location>
        <position position="275"/>
    </location>
</feature>
<dbReference type="Proteomes" id="UP000575898">
    <property type="component" value="Unassembled WGS sequence"/>
</dbReference>
<dbReference type="AlphaFoldDB" id="A0A840MTB7"/>
<dbReference type="GO" id="GO:0009252">
    <property type="term" value="P:peptidoglycan biosynthetic process"/>
    <property type="evidence" value="ECO:0007669"/>
    <property type="project" value="UniProtKB-UniPathway"/>
</dbReference>
<evidence type="ECO:0000256" key="5">
    <source>
        <dbReference type="ARBA" id="ARBA00022984"/>
    </source>
</evidence>
<dbReference type="PANTHER" id="PTHR36699">
    <property type="entry name" value="LD-TRANSPEPTIDASE"/>
    <property type="match status" value="1"/>
</dbReference>
<evidence type="ECO:0000256" key="7">
    <source>
        <dbReference type="PROSITE-ProRule" id="PRU01373"/>
    </source>
</evidence>
<dbReference type="Gene3D" id="2.40.440.10">
    <property type="entry name" value="L,D-transpeptidase catalytic domain-like"/>
    <property type="match status" value="1"/>
</dbReference>
<keyword evidence="5 7" id="KW-0573">Peptidoglycan synthesis</keyword>
<dbReference type="InterPro" id="IPR005490">
    <property type="entry name" value="LD_TPept_cat_dom"/>
</dbReference>
<dbReference type="PROSITE" id="PS52029">
    <property type="entry name" value="LD_TPASE"/>
    <property type="match status" value="1"/>
</dbReference>
<comment type="pathway">
    <text evidence="1 7">Cell wall biogenesis; peptidoglycan biosynthesis.</text>
</comment>
<evidence type="ECO:0000259" key="8">
    <source>
        <dbReference type="PROSITE" id="PS52029"/>
    </source>
</evidence>
<dbReference type="GO" id="GO:0016740">
    <property type="term" value="F:transferase activity"/>
    <property type="evidence" value="ECO:0007669"/>
    <property type="project" value="UniProtKB-KW"/>
</dbReference>
<comment type="caution">
    <text evidence="9">The sequence shown here is derived from an EMBL/GenBank/DDBJ whole genome shotgun (WGS) entry which is preliminary data.</text>
</comment>
<dbReference type="Pfam" id="PF24125">
    <property type="entry name" value="Cds6_C"/>
    <property type="match status" value="1"/>
</dbReference>
<keyword evidence="6 7" id="KW-0961">Cell wall biogenesis/degradation</keyword>
<dbReference type="InterPro" id="IPR038063">
    <property type="entry name" value="Transpep_catalytic_dom"/>
</dbReference>
<dbReference type="EMBL" id="JACHHY010000017">
    <property type="protein sequence ID" value="MBB5019513.1"/>
    <property type="molecule type" value="Genomic_DNA"/>
</dbReference>
<dbReference type="UniPathway" id="UPA00219"/>
<dbReference type="RefSeq" id="WP_184040508.1">
    <property type="nucleotide sequence ID" value="NZ_JACHHY010000017.1"/>
</dbReference>
<evidence type="ECO:0000256" key="2">
    <source>
        <dbReference type="ARBA" id="ARBA00005992"/>
    </source>
</evidence>
<evidence type="ECO:0000256" key="1">
    <source>
        <dbReference type="ARBA" id="ARBA00004752"/>
    </source>
</evidence>
<keyword evidence="10" id="KW-1185">Reference proteome</keyword>
<evidence type="ECO:0000313" key="9">
    <source>
        <dbReference type="EMBL" id="MBB5019513.1"/>
    </source>
</evidence>
<feature type="domain" description="L,D-TPase catalytic" evidence="8">
    <location>
        <begin position="158"/>
        <end position="300"/>
    </location>
</feature>
<gene>
    <name evidence="9" type="ORF">HNQ59_002815</name>
</gene>
<evidence type="ECO:0000256" key="6">
    <source>
        <dbReference type="ARBA" id="ARBA00023316"/>
    </source>
</evidence>
<protein>
    <submittedName>
        <fullName evidence="9">Murein L,D-transpeptidase YafK</fullName>
    </submittedName>
</protein>
<evidence type="ECO:0000256" key="4">
    <source>
        <dbReference type="ARBA" id="ARBA00022960"/>
    </source>
</evidence>
<dbReference type="SUPFAM" id="SSF141523">
    <property type="entry name" value="L,D-transpeptidase catalytic domain-like"/>
    <property type="match status" value="1"/>
</dbReference>
<dbReference type="SUPFAM" id="SSF54427">
    <property type="entry name" value="NTF2-like"/>
    <property type="match status" value="1"/>
</dbReference>
<dbReference type="InterPro" id="IPR056203">
    <property type="entry name" value="Cds6_C"/>
</dbReference>
<dbReference type="GO" id="GO:0008360">
    <property type="term" value="P:regulation of cell shape"/>
    <property type="evidence" value="ECO:0007669"/>
    <property type="project" value="UniProtKB-UniRule"/>
</dbReference>
<keyword evidence="4 7" id="KW-0133">Cell shape</keyword>
<dbReference type="CDD" id="cd16913">
    <property type="entry name" value="YkuD_like"/>
    <property type="match status" value="1"/>
</dbReference>
<dbReference type="GO" id="GO:0071555">
    <property type="term" value="P:cell wall organization"/>
    <property type="evidence" value="ECO:0007669"/>
    <property type="project" value="UniProtKB-UniRule"/>
</dbReference>
<feature type="active site" description="Proton donor/acceptor" evidence="7">
    <location>
        <position position="258"/>
    </location>
</feature>
<dbReference type="Pfam" id="PF03734">
    <property type="entry name" value="YkuD"/>
    <property type="match status" value="1"/>
</dbReference>
<dbReference type="GO" id="GO:0004180">
    <property type="term" value="F:carboxypeptidase activity"/>
    <property type="evidence" value="ECO:0007669"/>
    <property type="project" value="UniProtKB-ARBA"/>
</dbReference>